<gene>
    <name evidence="1" type="ORF">LIER_10982</name>
</gene>
<accession>A0AAV3PQN8</accession>
<evidence type="ECO:0000313" key="1">
    <source>
        <dbReference type="EMBL" id="GAA0152523.1"/>
    </source>
</evidence>
<dbReference type="EMBL" id="BAABME010001999">
    <property type="protein sequence ID" value="GAA0152523.1"/>
    <property type="molecule type" value="Genomic_DNA"/>
</dbReference>
<sequence length="93" mass="9169">MLDVPGLDGGGPVQVVADLADQPTVSVASGSGVPDLIPAAPVLAWGSSVGSPEVGVSSGDSALGREECICGFHQGSHAVDPERCVASLNLFKG</sequence>
<comment type="caution">
    <text evidence="1">The sequence shown here is derived from an EMBL/GenBank/DDBJ whole genome shotgun (WGS) entry which is preliminary data.</text>
</comment>
<keyword evidence="2" id="KW-1185">Reference proteome</keyword>
<evidence type="ECO:0000313" key="2">
    <source>
        <dbReference type="Proteomes" id="UP001454036"/>
    </source>
</evidence>
<protein>
    <submittedName>
        <fullName evidence="1">Uncharacterized protein</fullName>
    </submittedName>
</protein>
<reference evidence="1 2" key="1">
    <citation type="submission" date="2024-01" db="EMBL/GenBank/DDBJ databases">
        <title>The complete chloroplast genome sequence of Lithospermum erythrorhizon: insights into the phylogenetic relationship among Boraginaceae species and the maternal lineages of purple gromwells.</title>
        <authorList>
            <person name="Okada T."/>
            <person name="Watanabe K."/>
        </authorList>
    </citation>
    <scope>NUCLEOTIDE SEQUENCE [LARGE SCALE GENOMIC DNA]</scope>
</reference>
<name>A0AAV3PQN8_LITER</name>
<organism evidence="1 2">
    <name type="scientific">Lithospermum erythrorhizon</name>
    <name type="common">Purple gromwell</name>
    <name type="synonym">Lithospermum officinale var. erythrorhizon</name>
    <dbReference type="NCBI Taxonomy" id="34254"/>
    <lineage>
        <taxon>Eukaryota</taxon>
        <taxon>Viridiplantae</taxon>
        <taxon>Streptophyta</taxon>
        <taxon>Embryophyta</taxon>
        <taxon>Tracheophyta</taxon>
        <taxon>Spermatophyta</taxon>
        <taxon>Magnoliopsida</taxon>
        <taxon>eudicotyledons</taxon>
        <taxon>Gunneridae</taxon>
        <taxon>Pentapetalae</taxon>
        <taxon>asterids</taxon>
        <taxon>lamiids</taxon>
        <taxon>Boraginales</taxon>
        <taxon>Boraginaceae</taxon>
        <taxon>Boraginoideae</taxon>
        <taxon>Lithospermeae</taxon>
        <taxon>Lithospermum</taxon>
    </lineage>
</organism>
<dbReference type="Proteomes" id="UP001454036">
    <property type="component" value="Unassembled WGS sequence"/>
</dbReference>
<dbReference type="AlphaFoldDB" id="A0AAV3PQN8"/>
<proteinExistence type="predicted"/>